<keyword evidence="3" id="KW-1185">Reference proteome</keyword>
<accession>A0ABW1USA4</accession>
<dbReference type="InterPro" id="IPR006440">
    <property type="entry name" value="Doc"/>
</dbReference>
<dbReference type="EMBL" id="JBHSSN010000004">
    <property type="protein sequence ID" value="MFC6322609.1"/>
    <property type="molecule type" value="Genomic_DNA"/>
</dbReference>
<evidence type="ECO:0000313" key="2">
    <source>
        <dbReference type="EMBL" id="MFC6322609.1"/>
    </source>
</evidence>
<dbReference type="Gene3D" id="1.20.120.1870">
    <property type="entry name" value="Fic/DOC protein, Fido domain"/>
    <property type="match status" value="1"/>
</dbReference>
<dbReference type="SUPFAM" id="SSF140931">
    <property type="entry name" value="Fic-like"/>
    <property type="match status" value="1"/>
</dbReference>
<gene>
    <name evidence="2" type="ORF">ACFP1F_02360</name>
</gene>
<dbReference type="PANTHER" id="PTHR39426">
    <property type="entry name" value="HOMOLOGY TO DEATH-ON-CURING PROTEIN OF PHAGE P1"/>
    <property type="match status" value="1"/>
</dbReference>
<dbReference type="PANTHER" id="PTHR39426:SF1">
    <property type="entry name" value="HOMOLOGY TO DEATH-ON-CURING PROTEIN OF PHAGE P1"/>
    <property type="match status" value="1"/>
</dbReference>
<feature type="domain" description="Fido" evidence="1">
    <location>
        <begin position="4"/>
        <end position="126"/>
    </location>
</feature>
<dbReference type="NCBIfam" id="TIGR01550">
    <property type="entry name" value="DOC_P1"/>
    <property type="match status" value="1"/>
</dbReference>
<dbReference type="InterPro" id="IPR003812">
    <property type="entry name" value="Fido"/>
</dbReference>
<proteinExistence type="predicted"/>
<dbReference type="PROSITE" id="PS51459">
    <property type="entry name" value="FIDO"/>
    <property type="match status" value="1"/>
</dbReference>
<dbReference type="Proteomes" id="UP001596186">
    <property type="component" value="Unassembled WGS sequence"/>
</dbReference>
<name>A0ABW1USA4_9LACO</name>
<dbReference type="InterPro" id="IPR053737">
    <property type="entry name" value="Type_II_TA_Toxin"/>
</dbReference>
<dbReference type="Pfam" id="PF02661">
    <property type="entry name" value="Fic"/>
    <property type="match status" value="1"/>
</dbReference>
<evidence type="ECO:0000313" key="3">
    <source>
        <dbReference type="Proteomes" id="UP001596186"/>
    </source>
</evidence>
<reference evidence="3" key="1">
    <citation type="journal article" date="2019" name="Int. J. Syst. Evol. Microbiol.">
        <title>The Global Catalogue of Microorganisms (GCM) 10K type strain sequencing project: providing services to taxonomists for standard genome sequencing and annotation.</title>
        <authorList>
            <consortium name="The Broad Institute Genomics Platform"/>
            <consortium name="The Broad Institute Genome Sequencing Center for Infectious Disease"/>
            <person name="Wu L."/>
            <person name="Ma J."/>
        </authorList>
    </citation>
    <scope>NUCLEOTIDE SEQUENCE [LARGE SCALE GENOMIC DNA]</scope>
    <source>
        <strain evidence="3">CCM 8895</strain>
    </source>
</reference>
<comment type="caution">
    <text evidence="2">The sequence shown here is derived from an EMBL/GenBank/DDBJ whole genome shotgun (WGS) entry which is preliminary data.</text>
</comment>
<sequence length="131" mass="15090">MKYLTKQELIAMNKLILSRIGSHYVGVQYTQGLDLVIEQPKQVVFGKELYPNIWLKAAFIIQKITKKHIFNDGNKRTALVAGSVFLELNGYELIFTEQEIESLILTITNNEDSETVMISIAEWLKEKSRQK</sequence>
<dbReference type="RefSeq" id="WP_125593152.1">
    <property type="nucleotide sequence ID" value="NZ_JBHSSN010000004.1"/>
</dbReference>
<dbReference type="InterPro" id="IPR036597">
    <property type="entry name" value="Fido-like_dom_sf"/>
</dbReference>
<protein>
    <submittedName>
        <fullName evidence="2">Type II toxin-antitoxin system death-on-curing family toxin</fullName>
    </submittedName>
</protein>
<evidence type="ECO:0000259" key="1">
    <source>
        <dbReference type="PROSITE" id="PS51459"/>
    </source>
</evidence>
<organism evidence="2 3">
    <name type="scientific">Companilactobacillus baiquanensis</name>
    <dbReference type="NCBI Taxonomy" id="2486005"/>
    <lineage>
        <taxon>Bacteria</taxon>
        <taxon>Bacillati</taxon>
        <taxon>Bacillota</taxon>
        <taxon>Bacilli</taxon>
        <taxon>Lactobacillales</taxon>
        <taxon>Lactobacillaceae</taxon>
        <taxon>Companilactobacillus</taxon>
    </lineage>
</organism>